<dbReference type="STRING" id="394264.SAMN04488040_0657"/>
<dbReference type="OrthoDB" id="9811084at2"/>
<reference evidence="7" key="1">
    <citation type="submission" date="2016-10" db="EMBL/GenBank/DDBJ databases">
        <authorList>
            <person name="Varghese N."/>
            <person name="Submissions S."/>
        </authorList>
    </citation>
    <scope>NUCLEOTIDE SEQUENCE [LARGE SCALE GENOMIC DNA]</scope>
    <source>
        <strain evidence="7">DSM 23422</strain>
    </source>
</reference>
<dbReference type="Gene3D" id="1.10.357.10">
    <property type="entry name" value="Tetracycline Repressor, domain 2"/>
    <property type="match status" value="1"/>
</dbReference>
<dbReference type="Pfam" id="PF00440">
    <property type="entry name" value="TetR_N"/>
    <property type="match status" value="1"/>
</dbReference>
<dbReference type="InterPro" id="IPR009057">
    <property type="entry name" value="Homeodomain-like_sf"/>
</dbReference>
<organism evidence="6 7">
    <name type="scientific">Sulfitobacter marinus</name>
    <dbReference type="NCBI Taxonomy" id="394264"/>
    <lineage>
        <taxon>Bacteria</taxon>
        <taxon>Pseudomonadati</taxon>
        <taxon>Pseudomonadota</taxon>
        <taxon>Alphaproteobacteria</taxon>
        <taxon>Rhodobacterales</taxon>
        <taxon>Roseobacteraceae</taxon>
        <taxon>Sulfitobacter</taxon>
    </lineage>
</organism>
<dbReference type="PROSITE" id="PS50977">
    <property type="entry name" value="HTH_TETR_2"/>
    <property type="match status" value="1"/>
</dbReference>
<sequence length="194" mass="21954">MKKAVQKRTLATRAKLIESAWKIISSKGYGALRVEEVVQDAAVAKGTFFAHFPDKDALMEIIIGSKIDTHLDALERQTPPENTDDFIRYLQPLMLFMTSERYVFDVILRHSGAAAKEEIGPIAQTFDRQVRVLAQWLSDGPYRKDVPAMILAEGIQAFAIQCMALHFCAINNELPIQKRMKLYLDAWLCPQNVS</sequence>
<dbReference type="SUPFAM" id="SSF46689">
    <property type="entry name" value="Homeodomain-like"/>
    <property type="match status" value="1"/>
</dbReference>
<dbReference type="EMBL" id="FPAJ01000001">
    <property type="protein sequence ID" value="SFS50298.1"/>
    <property type="molecule type" value="Genomic_DNA"/>
</dbReference>
<dbReference type="PANTHER" id="PTHR30055:SF234">
    <property type="entry name" value="HTH-TYPE TRANSCRIPTIONAL REGULATOR BETI"/>
    <property type="match status" value="1"/>
</dbReference>
<evidence type="ECO:0000256" key="3">
    <source>
        <dbReference type="ARBA" id="ARBA00023163"/>
    </source>
</evidence>
<feature type="domain" description="HTH tetR-type" evidence="5">
    <location>
        <begin position="10"/>
        <end position="70"/>
    </location>
</feature>
<protein>
    <submittedName>
        <fullName evidence="6">Transcriptional regulator, TetR family</fullName>
    </submittedName>
</protein>
<dbReference type="RefSeq" id="WP_093914887.1">
    <property type="nucleotide sequence ID" value="NZ_FPAJ01000001.1"/>
</dbReference>
<dbReference type="InterPro" id="IPR001647">
    <property type="entry name" value="HTH_TetR"/>
</dbReference>
<gene>
    <name evidence="6" type="ORF">SAMN04488040_0657</name>
</gene>
<evidence type="ECO:0000256" key="4">
    <source>
        <dbReference type="PROSITE-ProRule" id="PRU00335"/>
    </source>
</evidence>
<dbReference type="Proteomes" id="UP000199239">
    <property type="component" value="Unassembled WGS sequence"/>
</dbReference>
<keyword evidence="2 4" id="KW-0238">DNA-binding</keyword>
<feature type="DNA-binding region" description="H-T-H motif" evidence="4">
    <location>
        <begin position="33"/>
        <end position="52"/>
    </location>
</feature>
<evidence type="ECO:0000313" key="7">
    <source>
        <dbReference type="Proteomes" id="UP000199239"/>
    </source>
</evidence>
<dbReference type="PANTHER" id="PTHR30055">
    <property type="entry name" value="HTH-TYPE TRANSCRIPTIONAL REGULATOR RUTR"/>
    <property type="match status" value="1"/>
</dbReference>
<evidence type="ECO:0000313" key="6">
    <source>
        <dbReference type="EMBL" id="SFS50298.1"/>
    </source>
</evidence>
<accession>A0A1I6QDC6</accession>
<evidence type="ECO:0000256" key="2">
    <source>
        <dbReference type="ARBA" id="ARBA00023125"/>
    </source>
</evidence>
<dbReference type="InterPro" id="IPR050109">
    <property type="entry name" value="HTH-type_TetR-like_transc_reg"/>
</dbReference>
<evidence type="ECO:0000259" key="5">
    <source>
        <dbReference type="PROSITE" id="PS50977"/>
    </source>
</evidence>
<dbReference type="AlphaFoldDB" id="A0A1I6QDC6"/>
<dbReference type="GO" id="GO:0000976">
    <property type="term" value="F:transcription cis-regulatory region binding"/>
    <property type="evidence" value="ECO:0007669"/>
    <property type="project" value="TreeGrafter"/>
</dbReference>
<keyword evidence="7" id="KW-1185">Reference proteome</keyword>
<dbReference type="GO" id="GO:0003700">
    <property type="term" value="F:DNA-binding transcription factor activity"/>
    <property type="evidence" value="ECO:0007669"/>
    <property type="project" value="TreeGrafter"/>
</dbReference>
<dbReference type="PRINTS" id="PR00455">
    <property type="entry name" value="HTHTETR"/>
</dbReference>
<keyword evidence="1" id="KW-0805">Transcription regulation</keyword>
<name>A0A1I6QDC6_9RHOB</name>
<proteinExistence type="predicted"/>
<keyword evidence="3" id="KW-0804">Transcription</keyword>
<evidence type="ECO:0000256" key="1">
    <source>
        <dbReference type="ARBA" id="ARBA00023015"/>
    </source>
</evidence>